<dbReference type="GO" id="GO:0016705">
    <property type="term" value="F:oxidoreductase activity, acting on paired donors, with incorporation or reduction of molecular oxygen"/>
    <property type="evidence" value="ECO:0007669"/>
    <property type="project" value="InterPro"/>
</dbReference>
<dbReference type="PROSITE" id="PS00086">
    <property type="entry name" value="CYTOCHROME_P450"/>
    <property type="match status" value="1"/>
</dbReference>
<dbReference type="STRING" id="1440053.GCA_000718095_01639"/>
<comment type="similarity">
    <text evidence="1 7">Belongs to the cytochrome P450 family.</text>
</comment>
<keyword evidence="2 7" id="KW-0349">Heme</keyword>
<dbReference type="CDD" id="cd11029">
    <property type="entry name" value="CYP107-like"/>
    <property type="match status" value="1"/>
</dbReference>
<dbReference type="GO" id="GO:0004497">
    <property type="term" value="F:monooxygenase activity"/>
    <property type="evidence" value="ECO:0007669"/>
    <property type="project" value="UniProtKB-KW"/>
</dbReference>
<accession>A0A2T7SPE9</accession>
<dbReference type="PRINTS" id="PR00385">
    <property type="entry name" value="P450"/>
</dbReference>
<sequence>MRADHLTELTSAAPDFFADPYPAYQSLRAEGPVRRIRMPAGEAVWLVLGYDAVRAALGDTRLRNDIRHSAEFDSDGGYAIGRNMLQVDPPDHTRLRALVSRQFTARRIAELEPRIRRISAELLDAMAPAGGADLVDAYAFPLPITVICELLGVPAADREAFHRWSSAIVAVTDAEAAMAGATAMTEYLTGLIEEKRHLAPGEDADLLHALVRTHDSDGDDGDRLAPDELLGMAFLLLVAGHETTVNLLSSAVHLLLRHPDQLAALRADPGLLEGAIEETLRYEPSAQIAAYRYTAEPVTLAGTPIPRGERVVLSLAAANRDPARFADPERFDIRRDPAVNRAQLAFSHGIHHCLGAPLARLEASVALPALLDRFPDLALDDATAAPEWRPSLLRGLRTLPVRW</sequence>
<comment type="caution">
    <text evidence="8">The sequence shown here is derived from an EMBL/GenBank/DDBJ whole genome shotgun (WGS) entry which is preliminary data.</text>
</comment>
<dbReference type="GO" id="GO:0005506">
    <property type="term" value="F:iron ion binding"/>
    <property type="evidence" value="ECO:0007669"/>
    <property type="project" value="InterPro"/>
</dbReference>
<dbReference type="PRINTS" id="PR00359">
    <property type="entry name" value="BP450"/>
</dbReference>
<dbReference type="Pfam" id="PF00067">
    <property type="entry name" value="p450"/>
    <property type="match status" value="1"/>
</dbReference>
<dbReference type="Proteomes" id="UP000245992">
    <property type="component" value="Unassembled WGS sequence"/>
</dbReference>
<evidence type="ECO:0000256" key="3">
    <source>
        <dbReference type="ARBA" id="ARBA00022723"/>
    </source>
</evidence>
<gene>
    <name evidence="8" type="ORF">Y717_09725</name>
</gene>
<keyword evidence="9" id="KW-1185">Reference proteome</keyword>
<evidence type="ECO:0000256" key="4">
    <source>
        <dbReference type="ARBA" id="ARBA00023002"/>
    </source>
</evidence>
<evidence type="ECO:0000313" key="8">
    <source>
        <dbReference type="EMBL" id="PVE04746.1"/>
    </source>
</evidence>
<reference evidence="8 9" key="1">
    <citation type="submission" date="2013-12" db="EMBL/GenBank/DDBJ databases">
        <title>Annotated genome of Streptomyces scopuliridis.</title>
        <authorList>
            <person name="Olson J.B."/>
        </authorList>
    </citation>
    <scope>NUCLEOTIDE SEQUENCE [LARGE SCALE GENOMIC DNA]</scope>
    <source>
        <strain evidence="8 9">RB72</strain>
    </source>
</reference>
<dbReference type="RefSeq" id="WP_030350800.1">
    <property type="nucleotide sequence ID" value="NZ_AZSP01000382.1"/>
</dbReference>
<name>A0A2T7SPE9_9ACTN</name>
<dbReference type="InterPro" id="IPR002397">
    <property type="entry name" value="Cyt_P450_B"/>
</dbReference>
<evidence type="ECO:0000256" key="2">
    <source>
        <dbReference type="ARBA" id="ARBA00022617"/>
    </source>
</evidence>
<dbReference type="EMBL" id="AZSP01000382">
    <property type="protein sequence ID" value="PVE04746.1"/>
    <property type="molecule type" value="Genomic_DNA"/>
</dbReference>
<keyword evidence="6 7" id="KW-0503">Monooxygenase</keyword>
<evidence type="ECO:0000256" key="1">
    <source>
        <dbReference type="ARBA" id="ARBA00010617"/>
    </source>
</evidence>
<dbReference type="InterPro" id="IPR001128">
    <property type="entry name" value="Cyt_P450"/>
</dbReference>
<evidence type="ECO:0000256" key="6">
    <source>
        <dbReference type="ARBA" id="ARBA00023033"/>
    </source>
</evidence>
<organism evidence="8 9">
    <name type="scientific">Streptomyces scopuliridis RB72</name>
    <dbReference type="NCBI Taxonomy" id="1440053"/>
    <lineage>
        <taxon>Bacteria</taxon>
        <taxon>Bacillati</taxon>
        <taxon>Actinomycetota</taxon>
        <taxon>Actinomycetes</taxon>
        <taxon>Kitasatosporales</taxon>
        <taxon>Streptomycetaceae</taxon>
        <taxon>Streptomyces</taxon>
    </lineage>
</organism>
<dbReference type="FunFam" id="1.10.630.10:FF:000018">
    <property type="entry name" value="Cytochrome P450 monooxygenase"/>
    <property type="match status" value="1"/>
</dbReference>
<evidence type="ECO:0000256" key="7">
    <source>
        <dbReference type="RuleBase" id="RU000461"/>
    </source>
</evidence>
<protein>
    <submittedName>
        <fullName evidence="8">Cytochrome P450</fullName>
    </submittedName>
</protein>
<evidence type="ECO:0000313" key="9">
    <source>
        <dbReference type="Proteomes" id="UP000245992"/>
    </source>
</evidence>
<dbReference type="PANTHER" id="PTHR46696">
    <property type="entry name" value="P450, PUTATIVE (EUROFUNG)-RELATED"/>
    <property type="match status" value="1"/>
</dbReference>
<dbReference type="InterPro" id="IPR036396">
    <property type="entry name" value="Cyt_P450_sf"/>
</dbReference>
<keyword evidence="5 7" id="KW-0408">Iron</keyword>
<dbReference type="OrthoDB" id="5500002at2"/>
<dbReference type="AlphaFoldDB" id="A0A2T7SPE9"/>
<evidence type="ECO:0000256" key="5">
    <source>
        <dbReference type="ARBA" id="ARBA00023004"/>
    </source>
</evidence>
<keyword evidence="3 7" id="KW-0479">Metal-binding</keyword>
<dbReference type="GO" id="GO:0020037">
    <property type="term" value="F:heme binding"/>
    <property type="evidence" value="ECO:0007669"/>
    <property type="project" value="InterPro"/>
</dbReference>
<dbReference type="PANTHER" id="PTHR46696:SF1">
    <property type="entry name" value="CYTOCHROME P450 YJIB-RELATED"/>
    <property type="match status" value="1"/>
</dbReference>
<keyword evidence="4 7" id="KW-0560">Oxidoreductase</keyword>
<dbReference type="Gene3D" id="1.10.630.10">
    <property type="entry name" value="Cytochrome P450"/>
    <property type="match status" value="1"/>
</dbReference>
<dbReference type="InterPro" id="IPR017972">
    <property type="entry name" value="Cyt_P450_CS"/>
</dbReference>
<proteinExistence type="inferred from homology"/>
<dbReference type="SUPFAM" id="SSF48264">
    <property type="entry name" value="Cytochrome P450"/>
    <property type="match status" value="1"/>
</dbReference>